<dbReference type="EMBL" id="CP060715">
    <property type="protein sequence ID" value="QNN61385.1"/>
    <property type="molecule type" value="Genomic_DNA"/>
</dbReference>
<evidence type="ECO:0000313" key="3">
    <source>
        <dbReference type="Proteomes" id="UP000515928"/>
    </source>
</evidence>
<gene>
    <name evidence="2" type="ORF">H9L01_03180</name>
</gene>
<dbReference type="InterPro" id="IPR014719">
    <property type="entry name" value="Ribosomal_bL12_C/ClpS-like"/>
</dbReference>
<evidence type="ECO:0000313" key="2">
    <source>
        <dbReference type="EMBL" id="QNN61385.1"/>
    </source>
</evidence>
<evidence type="ECO:0000256" key="1">
    <source>
        <dbReference type="SAM" id="MobiDB-lite"/>
    </source>
</evidence>
<feature type="region of interest" description="Disordered" evidence="1">
    <location>
        <begin position="34"/>
        <end position="72"/>
    </location>
</feature>
<dbReference type="KEGG" id="eio:H9L01_03180"/>
<feature type="compositionally biased region" description="Basic and acidic residues" evidence="1">
    <location>
        <begin position="45"/>
        <end position="57"/>
    </location>
</feature>
<name>A0A7G9S0L0_9FIRM</name>
<accession>A0A7G9S0L0</accession>
<proteinExistence type="predicted"/>
<dbReference type="Proteomes" id="UP000515928">
    <property type="component" value="Chromosome"/>
</dbReference>
<dbReference type="RefSeq" id="WP_187534585.1">
    <property type="nucleotide sequence ID" value="NZ_CP060715.1"/>
</dbReference>
<keyword evidence="3" id="KW-1185">Reference proteome</keyword>
<protein>
    <recommendedName>
        <fullName evidence="4">Ribosomal protein L7/L12 C-terminal domain-containing protein</fullName>
    </recommendedName>
</protein>
<dbReference type="Gene3D" id="3.30.1390.10">
    <property type="match status" value="1"/>
</dbReference>
<dbReference type="AlphaFoldDB" id="A0A7G9S0L0"/>
<reference evidence="2 3" key="1">
    <citation type="submission" date="2020-08" db="EMBL/GenBank/DDBJ databases">
        <title>Genome sequence of Erysipelothrix inopinata DSM 15511T.</title>
        <authorList>
            <person name="Hyun D.-W."/>
            <person name="Bae J.-W."/>
        </authorList>
    </citation>
    <scope>NUCLEOTIDE SEQUENCE [LARGE SCALE GENOMIC DNA]</scope>
    <source>
        <strain evidence="2 3">DSM 15511</strain>
    </source>
</reference>
<feature type="compositionally biased region" description="Polar residues" evidence="1">
    <location>
        <begin position="58"/>
        <end position="72"/>
    </location>
</feature>
<organism evidence="2 3">
    <name type="scientific">Erysipelothrix inopinata</name>
    <dbReference type="NCBI Taxonomy" id="225084"/>
    <lineage>
        <taxon>Bacteria</taxon>
        <taxon>Bacillati</taxon>
        <taxon>Bacillota</taxon>
        <taxon>Erysipelotrichia</taxon>
        <taxon>Erysipelotrichales</taxon>
        <taxon>Erysipelotrichaceae</taxon>
        <taxon>Erysipelothrix</taxon>
    </lineage>
</organism>
<evidence type="ECO:0008006" key="4">
    <source>
        <dbReference type="Google" id="ProtNLM"/>
    </source>
</evidence>
<sequence length="120" mass="14316">MNLVILCIILFLIVFIMLLMNRLKERNIDFDIKHNQQQQKKKKQRDTAYQHKFEQSHAHTYTQTKVTHQPTQSFKLDRDQEDIVKNYLNNNEKIRAIKFIMDNSNLGLAEAKAVVDSIKW</sequence>